<evidence type="ECO:0000313" key="3">
    <source>
        <dbReference type="WormBase" id="T12G3.11"/>
    </source>
</evidence>
<dbReference type="InParanoid" id="U4PFB8"/>
<dbReference type="KEGG" id="cel:CELE_T12G3.11"/>
<dbReference type="AlphaFoldDB" id="U4PFB8"/>
<gene>
    <name evidence="1" type="ORF">CELE_T12G3.11</name>
    <name evidence="1 3" type="ORF">T12G3.11</name>
</gene>
<dbReference type="Bgee" id="WBGene00235284">
    <property type="expression patterns" value="Expressed in larva"/>
</dbReference>
<dbReference type="EMBL" id="BX284604">
    <property type="protein sequence ID" value="CDH93437.1"/>
    <property type="molecule type" value="Genomic_DNA"/>
</dbReference>
<reference evidence="1 2" key="1">
    <citation type="journal article" date="1998" name="Science">
        <title>Genome sequence of the nematode C. elegans: a platform for investigating biology.</title>
        <authorList>
            <consortium name="The C. elegans sequencing consortium"/>
            <person name="Sulson J.E."/>
            <person name="Waterston R."/>
        </authorList>
    </citation>
    <scope>NUCLEOTIDE SEQUENCE [LARGE SCALE GENOMIC DNA]</scope>
    <source>
        <strain evidence="1 2">Bristol N2</strain>
    </source>
</reference>
<dbReference type="AGR" id="WB:WBGene00235284"/>
<dbReference type="HOGENOM" id="CLU_3425197_0_0_1"/>
<proteinExistence type="predicted"/>
<dbReference type="RefSeq" id="NP_001294630.1">
    <property type="nucleotide sequence ID" value="NM_001307701.1"/>
</dbReference>
<dbReference type="Proteomes" id="UP000001940">
    <property type="component" value="Chromosome IV"/>
</dbReference>
<sequence>MPRSLLYVSVCLSTLHDVLNLH</sequence>
<name>U4PFB8_CAEEL</name>
<dbReference type="CTD" id="24104893"/>
<evidence type="ECO:0000313" key="1">
    <source>
        <dbReference type="EMBL" id="CDH93437.1"/>
    </source>
</evidence>
<keyword evidence="2" id="KW-1185">Reference proteome</keyword>
<organism evidence="1 2">
    <name type="scientific">Caenorhabditis elegans</name>
    <dbReference type="NCBI Taxonomy" id="6239"/>
    <lineage>
        <taxon>Eukaryota</taxon>
        <taxon>Metazoa</taxon>
        <taxon>Ecdysozoa</taxon>
        <taxon>Nematoda</taxon>
        <taxon>Chromadorea</taxon>
        <taxon>Rhabditida</taxon>
        <taxon>Rhabditina</taxon>
        <taxon>Rhabditomorpha</taxon>
        <taxon>Rhabditoidea</taxon>
        <taxon>Rhabditidae</taxon>
        <taxon>Peloderinae</taxon>
        <taxon>Caenorhabditis</taxon>
    </lineage>
</organism>
<evidence type="ECO:0000313" key="2">
    <source>
        <dbReference type="Proteomes" id="UP000001940"/>
    </source>
</evidence>
<dbReference type="PaxDb" id="6239-T12G3.11"/>
<dbReference type="WormBase" id="T12G3.11">
    <property type="protein sequence ID" value="CE48552"/>
    <property type="gene ID" value="WBGene00235284"/>
</dbReference>
<protein>
    <submittedName>
        <fullName evidence="1">Uncharacterized protein</fullName>
    </submittedName>
</protein>
<dbReference type="GeneID" id="24104893"/>
<accession>U4PFB8</accession>